<comment type="caution">
    <text evidence="2">The sequence shown here is derived from an EMBL/GenBank/DDBJ whole genome shotgun (WGS) entry which is preliminary data.</text>
</comment>
<dbReference type="Pfam" id="PF03819">
    <property type="entry name" value="MazG"/>
    <property type="match status" value="1"/>
</dbReference>
<evidence type="ECO:0000259" key="1">
    <source>
        <dbReference type="Pfam" id="PF03819"/>
    </source>
</evidence>
<accession>A0A1S1V8S4</accession>
<dbReference type="InterPro" id="IPR004518">
    <property type="entry name" value="MazG-like_dom"/>
</dbReference>
<dbReference type="EMBL" id="MKIE01000003">
    <property type="protein sequence ID" value="OHW62537.1"/>
    <property type="molecule type" value="Genomic_DNA"/>
</dbReference>
<dbReference type="SUPFAM" id="SSF101386">
    <property type="entry name" value="all-alpha NTP pyrophosphatases"/>
    <property type="match status" value="1"/>
</dbReference>
<gene>
    <name evidence="2" type="ORF">EUAN_11020</name>
</gene>
<dbReference type="Gene3D" id="1.10.287.1080">
    <property type="entry name" value="MazG-like"/>
    <property type="match status" value="1"/>
</dbReference>
<feature type="domain" description="NTP pyrophosphohydrolase MazG-like" evidence="1">
    <location>
        <begin position="29"/>
        <end position="98"/>
    </location>
</feature>
<name>A0A1S1V8S4_9FIRM</name>
<proteinExistence type="predicted"/>
<sequence>MEFKEYQNLAKRTANDNNEERYKLANYSMGLSGEAGEVTDYVKKVVFHGHEMDNQKLKDELGDVLWYIANLAAVRGIELEEIASHNIEKLKKRYPEGFSEERSKERVEK</sequence>
<dbReference type="PIRSF" id="PIRSF006639">
    <property type="entry name" value="UCP006639_pph"/>
    <property type="match status" value="1"/>
</dbReference>
<dbReference type="AlphaFoldDB" id="A0A1S1V8S4"/>
<dbReference type="OrthoDB" id="350573at2"/>
<dbReference type="PANTHER" id="PTHR46523:SF1">
    <property type="entry name" value="DCTP PYROPHOSPHATASE 1"/>
    <property type="match status" value="1"/>
</dbReference>
<keyword evidence="3" id="KW-1185">Reference proteome</keyword>
<evidence type="ECO:0000313" key="2">
    <source>
        <dbReference type="EMBL" id="OHW62537.1"/>
    </source>
</evidence>
<dbReference type="PANTHER" id="PTHR46523">
    <property type="entry name" value="DCTP PYROPHOSPHATASE 1"/>
    <property type="match status" value="1"/>
</dbReference>
<dbReference type="STRING" id="39480.EUAN_11020"/>
<dbReference type="GO" id="GO:0016787">
    <property type="term" value="F:hydrolase activity"/>
    <property type="evidence" value="ECO:0007669"/>
    <property type="project" value="UniProtKB-KW"/>
</dbReference>
<dbReference type="RefSeq" id="WP_071062491.1">
    <property type="nucleotide sequence ID" value="NZ_MKIE01000003.1"/>
</dbReference>
<dbReference type="CDD" id="cd11541">
    <property type="entry name" value="NTP-PPase_u4"/>
    <property type="match status" value="1"/>
</dbReference>
<reference evidence="2 3" key="1">
    <citation type="submission" date="2016-09" db="EMBL/GenBank/DDBJ databases">
        <title>Genome sequence of Eubacterium angustum.</title>
        <authorList>
            <person name="Poehlein A."/>
            <person name="Daniel R."/>
        </authorList>
    </citation>
    <scope>NUCLEOTIDE SEQUENCE [LARGE SCALE GENOMIC DNA]</scope>
    <source>
        <strain evidence="2 3">DSM 1989</strain>
    </source>
</reference>
<protein>
    <submittedName>
        <fullName evidence="2">MazG nucleotide pyrophosphohydrolase domain protein</fullName>
    </submittedName>
</protein>
<keyword evidence="2" id="KW-0378">Hydrolase</keyword>
<evidence type="ECO:0000313" key="3">
    <source>
        <dbReference type="Proteomes" id="UP000180254"/>
    </source>
</evidence>
<organism evidence="2 3">
    <name type="scientific">Andreesenia angusta</name>
    <dbReference type="NCBI Taxonomy" id="39480"/>
    <lineage>
        <taxon>Bacteria</taxon>
        <taxon>Bacillati</taxon>
        <taxon>Bacillota</taxon>
        <taxon>Tissierellia</taxon>
        <taxon>Tissierellales</taxon>
        <taxon>Gottschalkiaceae</taxon>
        <taxon>Andreesenia</taxon>
    </lineage>
</organism>
<dbReference type="InterPro" id="IPR011379">
    <property type="entry name" value="MazG-related_GP37"/>
</dbReference>
<dbReference type="InterPro" id="IPR052555">
    <property type="entry name" value="dCTP_Pyrophosphatase"/>
</dbReference>
<dbReference type="Proteomes" id="UP000180254">
    <property type="component" value="Unassembled WGS sequence"/>
</dbReference>